<feature type="transmembrane region" description="Helical" evidence="1">
    <location>
        <begin position="333"/>
        <end position="351"/>
    </location>
</feature>
<keyword evidence="1" id="KW-0812">Transmembrane</keyword>
<name>A0ABQ6H730_9GAMM</name>
<dbReference type="EMBL" id="BSSU01000015">
    <property type="protein sequence ID" value="GLX83437.1"/>
    <property type="molecule type" value="Genomic_DNA"/>
</dbReference>
<keyword evidence="1" id="KW-1133">Transmembrane helix</keyword>
<accession>A0ABQ6H730</accession>
<evidence type="ECO:0000313" key="2">
    <source>
        <dbReference type="EMBL" id="GLX83437.1"/>
    </source>
</evidence>
<dbReference type="Proteomes" id="UP001157133">
    <property type="component" value="Unassembled WGS sequence"/>
</dbReference>
<feature type="transmembrane region" description="Helical" evidence="1">
    <location>
        <begin position="384"/>
        <end position="403"/>
    </location>
</feature>
<keyword evidence="1" id="KW-0472">Membrane</keyword>
<gene>
    <name evidence="2" type="ORF">theurythT_28900</name>
</gene>
<reference evidence="2 3" key="1">
    <citation type="submission" date="2023-03" db="EMBL/GenBank/DDBJ databases">
        <title>Draft genome sequence of Thalassotalea eurytherma JCM 18482T.</title>
        <authorList>
            <person name="Sawabe T."/>
        </authorList>
    </citation>
    <scope>NUCLEOTIDE SEQUENCE [LARGE SCALE GENOMIC DNA]</scope>
    <source>
        <strain evidence="2 3">JCM 18482</strain>
    </source>
</reference>
<evidence type="ECO:0000256" key="1">
    <source>
        <dbReference type="SAM" id="Phobius"/>
    </source>
</evidence>
<evidence type="ECO:0000313" key="3">
    <source>
        <dbReference type="Proteomes" id="UP001157133"/>
    </source>
</evidence>
<keyword evidence="3" id="KW-1185">Reference proteome</keyword>
<organism evidence="2 3">
    <name type="scientific">Thalassotalea eurytherma</name>
    <dbReference type="NCBI Taxonomy" id="1144278"/>
    <lineage>
        <taxon>Bacteria</taxon>
        <taxon>Pseudomonadati</taxon>
        <taxon>Pseudomonadota</taxon>
        <taxon>Gammaproteobacteria</taxon>
        <taxon>Alteromonadales</taxon>
        <taxon>Colwelliaceae</taxon>
        <taxon>Thalassotalea</taxon>
    </lineage>
</organism>
<comment type="caution">
    <text evidence="2">The sequence shown here is derived from an EMBL/GenBank/DDBJ whole genome shotgun (WGS) entry which is preliminary data.</text>
</comment>
<protein>
    <submittedName>
        <fullName evidence="2">Uncharacterized protein</fullName>
    </submittedName>
</protein>
<sequence>MISDSLKLKTISPFSSPLNIVLGIDHLSKSHHLFLQRLAQSNERFTNIHQDKPKKDYQDIEVDTRDIRLLMWASSEFPELRIHVFPNAVAIAEIDITVEGHLTAKAVGDMCSDKTEVMLADAYPQFFKDLRQACSFEKNDILTFDDSNTQIDIKWTARALTLEKSQLSQAGIDTFLKNWLKDTQRPEDAADIIAGLKTYSLTWLNYVLIDRCQQNEDPRISTMVLAQYYYCAQENCNSMLKDAIDNAYNGSDMSITEKKLAQSRVATRLHQIDFHEHLKYLNRFKRKLIHDILSSWDFEQMTANGQRMIEVCSSRLEEVDNKRRERSTVMTDLLLVTLSFFAVFELSLYLTEFSREVMSRPALDYHDDGRSFFLEFFANVDVDVMFTFGFGLTFALVVIYVLIKGK</sequence>
<proteinExistence type="predicted"/>